<dbReference type="AlphaFoldDB" id="A0A7M7JW25"/>
<comment type="subcellular location">
    <subcellularLocation>
        <location evidence="1 10">Golgi apparatus membrane</location>
        <topology evidence="1 10">Single-pass type II membrane protein</topology>
    </subcellularLocation>
</comment>
<evidence type="ECO:0000313" key="11">
    <source>
        <dbReference type="EnsemblMetazoa" id="XP_022657822"/>
    </source>
</evidence>
<evidence type="ECO:0000256" key="7">
    <source>
        <dbReference type="ARBA" id="ARBA00022989"/>
    </source>
</evidence>
<name>A0A7M7JW25_VARDE</name>
<dbReference type="KEGG" id="vde:111248944"/>
<dbReference type="EnsemblMetazoa" id="XM_022802087">
    <property type="protein sequence ID" value="XP_022657822"/>
    <property type="gene ID" value="LOC111248944"/>
</dbReference>
<keyword evidence="6" id="KW-0735">Signal-anchor</keyword>
<evidence type="ECO:0000313" key="12">
    <source>
        <dbReference type="Proteomes" id="UP000594260"/>
    </source>
</evidence>
<evidence type="ECO:0000256" key="10">
    <source>
        <dbReference type="RuleBase" id="RU363063"/>
    </source>
</evidence>
<evidence type="ECO:0000256" key="5">
    <source>
        <dbReference type="ARBA" id="ARBA00022692"/>
    </source>
</evidence>
<dbReference type="OrthoDB" id="115198at2759"/>
<reference evidence="11" key="1">
    <citation type="submission" date="2021-01" db="UniProtKB">
        <authorList>
            <consortium name="EnsemblMetazoa"/>
        </authorList>
    </citation>
    <scope>IDENTIFICATION</scope>
</reference>
<dbReference type="GO" id="GO:0016758">
    <property type="term" value="F:hexosyltransferase activity"/>
    <property type="evidence" value="ECO:0007669"/>
    <property type="project" value="InterPro"/>
</dbReference>
<keyword evidence="9" id="KW-0472">Membrane</keyword>
<dbReference type="OMA" id="QNECGAN"/>
<evidence type="ECO:0000256" key="4">
    <source>
        <dbReference type="ARBA" id="ARBA00022679"/>
    </source>
</evidence>
<accession>A0A7M7JW25</accession>
<dbReference type="GO" id="GO:0000139">
    <property type="term" value="C:Golgi membrane"/>
    <property type="evidence" value="ECO:0007669"/>
    <property type="project" value="UniProtKB-SubCell"/>
</dbReference>
<evidence type="ECO:0000256" key="6">
    <source>
        <dbReference type="ARBA" id="ARBA00022968"/>
    </source>
</evidence>
<dbReference type="Proteomes" id="UP000594260">
    <property type="component" value="Unplaced"/>
</dbReference>
<evidence type="ECO:0000256" key="1">
    <source>
        <dbReference type="ARBA" id="ARBA00004323"/>
    </source>
</evidence>
<evidence type="ECO:0000256" key="9">
    <source>
        <dbReference type="ARBA" id="ARBA00023136"/>
    </source>
</evidence>
<dbReference type="GeneID" id="111248944"/>
<dbReference type="Pfam" id="PF01762">
    <property type="entry name" value="Galactosyl_T"/>
    <property type="match status" value="1"/>
</dbReference>
<evidence type="ECO:0000256" key="2">
    <source>
        <dbReference type="ARBA" id="ARBA00008661"/>
    </source>
</evidence>
<dbReference type="PANTHER" id="PTHR11214:SF376">
    <property type="entry name" value="HEXOSYLTRANSFERASE"/>
    <property type="match status" value="1"/>
</dbReference>
<keyword evidence="12" id="KW-1185">Reference proteome</keyword>
<protein>
    <recommendedName>
        <fullName evidence="10">Hexosyltransferase</fullName>
        <ecNumber evidence="10">2.4.1.-</ecNumber>
    </recommendedName>
</protein>
<keyword evidence="3 10" id="KW-0328">Glycosyltransferase</keyword>
<dbReference type="EC" id="2.4.1.-" evidence="10"/>
<keyword evidence="8 10" id="KW-0333">Golgi apparatus</keyword>
<keyword evidence="4" id="KW-0808">Transferase</keyword>
<dbReference type="PANTHER" id="PTHR11214">
    <property type="entry name" value="BETA-1,3-N-ACETYLGLUCOSAMINYLTRANSFERASE"/>
    <property type="match status" value="1"/>
</dbReference>
<dbReference type="InParanoid" id="A0A7M7JW25"/>
<organism evidence="11 12">
    <name type="scientific">Varroa destructor</name>
    <name type="common">Honeybee mite</name>
    <dbReference type="NCBI Taxonomy" id="109461"/>
    <lineage>
        <taxon>Eukaryota</taxon>
        <taxon>Metazoa</taxon>
        <taxon>Ecdysozoa</taxon>
        <taxon>Arthropoda</taxon>
        <taxon>Chelicerata</taxon>
        <taxon>Arachnida</taxon>
        <taxon>Acari</taxon>
        <taxon>Parasitiformes</taxon>
        <taxon>Mesostigmata</taxon>
        <taxon>Gamasina</taxon>
        <taxon>Dermanyssoidea</taxon>
        <taxon>Varroidae</taxon>
        <taxon>Varroa</taxon>
    </lineage>
</organism>
<keyword evidence="5" id="KW-0812">Transmembrane</keyword>
<dbReference type="GO" id="GO:0006493">
    <property type="term" value="P:protein O-linked glycosylation"/>
    <property type="evidence" value="ECO:0007669"/>
    <property type="project" value="TreeGrafter"/>
</dbReference>
<evidence type="ECO:0000256" key="3">
    <source>
        <dbReference type="ARBA" id="ARBA00022676"/>
    </source>
</evidence>
<sequence>MECRGRQMEITSNNILFMCHNGHLKTLIYVHTSPDRFLDRKELRRYLHRPPETAVVFMLGKSKNKSLAHLVFQEAEQFEDMVIFDAFVDSYRNLTPKSVHSIRWIQNECGANPMLRNIVKLDDDVWVNFPMLKSYLHLEIPKRPYRIHCLVWRRVRVARRPRSKWFVSKVEYGLPYNPPYCGGLAYILPKQLLTVLVNASYKVPFFWVDDIYVTGLLAREAHLDHAQIRTYYAFQVNQNINLTADWEETIMNAFGATKIMFSHMDTPFLRSLRSFLFQRINETLLNYTQFTVF</sequence>
<dbReference type="InterPro" id="IPR002659">
    <property type="entry name" value="Glyco_trans_31"/>
</dbReference>
<proteinExistence type="inferred from homology"/>
<keyword evidence="7" id="KW-1133">Transmembrane helix</keyword>
<evidence type="ECO:0000256" key="8">
    <source>
        <dbReference type="ARBA" id="ARBA00023034"/>
    </source>
</evidence>
<dbReference type="Gene3D" id="3.90.550.50">
    <property type="match status" value="1"/>
</dbReference>
<comment type="similarity">
    <text evidence="2 10">Belongs to the glycosyltransferase 31 family.</text>
</comment>
<dbReference type="RefSeq" id="XP_022657822.1">
    <property type="nucleotide sequence ID" value="XM_022802087.1"/>
</dbReference>